<dbReference type="PATRIC" id="fig|43678.3.peg.1528"/>
<evidence type="ECO:0000313" key="2">
    <source>
        <dbReference type="EMBL" id="OCI31559.1"/>
    </source>
</evidence>
<dbReference type="Pfam" id="PF10722">
    <property type="entry name" value="YbjN"/>
    <property type="match status" value="1"/>
</dbReference>
<reference evidence="1 3" key="1">
    <citation type="submission" date="2016-01" db="EMBL/GenBank/DDBJ databases">
        <title>Genome sequence of Oerskovia enterophila VJag, an agar and cellulose degrading bacterium.</title>
        <authorList>
            <person name="Poehlein A."/>
            <person name="Jag V."/>
            <person name="Bengelsdorf F."/>
            <person name="Duerre P."/>
            <person name="Daniel R."/>
        </authorList>
    </citation>
    <scope>NUCLEOTIDE SEQUENCE [LARGE SCALE GENOMIC DNA]</scope>
    <source>
        <strain evidence="1 3">VJag</strain>
    </source>
</reference>
<keyword evidence="4" id="KW-1185">Reference proteome</keyword>
<organism evidence="1 3">
    <name type="scientific">Oerskovia enterophila</name>
    <dbReference type="NCBI Taxonomy" id="43678"/>
    <lineage>
        <taxon>Bacteria</taxon>
        <taxon>Bacillati</taxon>
        <taxon>Actinomycetota</taxon>
        <taxon>Actinomycetes</taxon>
        <taxon>Micrococcales</taxon>
        <taxon>Cellulomonadaceae</taxon>
        <taxon>Oerskovia</taxon>
    </lineage>
</organism>
<evidence type="ECO:0000313" key="4">
    <source>
        <dbReference type="Proteomes" id="UP000093412"/>
    </source>
</evidence>
<evidence type="ECO:0000313" key="1">
    <source>
        <dbReference type="EMBL" id="KZM35890.1"/>
    </source>
</evidence>
<dbReference type="AlphaFoldDB" id="A0A163S0M4"/>
<name>A0A163S0M4_9CELL</name>
<dbReference type="Proteomes" id="UP000093412">
    <property type="component" value="Unassembled WGS sequence"/>
</dbReference>
<dbReference type="Proteomes" id="UP000076447">
    <property type="component" value="Unassembled WGS sequence"/>
</dbReference>
<evidence type="ECO:0000313" key="3">
    <source>
        <dbReference type="Proteomes" id="UP000076447"/>
    </source>
</evidence>
<comment type="caution">
    <text evidence="1">The sequence shown here is derived from an EMBL/GenBank/DDBJ whole genome shotgun (WGS) entry which is preliminary data.</text>
</comment>
<dbReference type="STRING" id="43678.OJAG_14590"/>
<gene>
    <name evidence="2" type="ORF">OERS_16860</name>
    <name evidence="1" type="ORF">OJAG_14590</name>
</gene>
<sequence length="166" mass="18374">MSFFSKPDETLPPANAPLSRDRIEAILTSKGWNYGIDDDGDLGGSWDGNVFYFFVMGTKDEILQVRGRWSRTLSAADQAQVALLANEVNQSKIWPKVYSRVEGDQLGVYAEVSTDLEFGVADDQLGQLVECGLFSGLQFFEQLDERFPAPDAGPADANVYVEDRPL</sequence>
<accession>A0A163S0M4</accession>
<dbReference type="EMBL" id="LRIE01000064">
    <property type="protein sequence ID" value="KZM35890.1"/>
    <property type="molecule type" value="Genomic_DNA"/>
</dbReference>
<reference evidence="2 4" key="2">
    <citation type="submission" date="2016-06" db="EMBL/GenBank/DDBJ databases">
        <title>Genome sequence of Oerskovia enterophila DSM 43852.</title>
        <authorList>
            <person name="Poehlein A."/>
            <person name="Jag V."/>
            <person name="Bengelsdorf F.R."/>
            <person name="Daniel R."/>
            <person name="Duerre P."/>
        </authorList>
    </citation>
    <scope>NUCLEOTIDE SEQUENCE [LARGE SCALE GENOMIC DNA]</scope>
    <source>
        <strain evidence="2 4">DSM 43852</strain>
    </source>
</reference>
<dbReference type="InterPro" id="IPR019660">
    <property type="entry name" value="Put_sensory_transdc_reg_YbjN"/>
</dbReference>
<protein>
    <recommendedName>
        <fullName evidence="5">Bacterial sensory transduction regulator</fullName>
    </recommendedName>
</protein>
<dbReference type="RefSeq" id="WP_056648794.1">
    <property type="nucleotide sequence ID" value="NZ_JBIVFZ010000001.1"/>
</dbReference>
<proteinExistence type="predicted"/>
<evidence type="ECO:0008006" key="5">
    <source>
        <dbReference type="Google" id="ProtNLM"/>
    </source>
</evidence>
<dbReference type="EMBL" id="MAQA01000016">
    <property type="protein sequence ID" value="OCI31559.1"/>
    <property type="molecule type" value="Genomic_DNA"/>
</dbReference>
<dbReference type="OrthoDB" id="3256964at2"/>